<dbReference type="PANTHER" id="PTHR21064">
    <property type="entry name" value="AMINOGLYCOSIDE PHOSPHOTRANSFERASE DOMAIN-CONTAINING PROTEIN-RELATED"/>
    <property type="match status" value="1"/>
</dbReference>
<reference evidence="2 3" key="1">
    <citation type="submission" date="2023-12" db="EMBL/GenBank/DDBJ databases">
        <title>Baltic Sea Cyanobacteria.</title>
        <authorList>
            <person name="Delbaje E."/>
            <person name="Fewer D.P."/>
            <person name="Shishido T.K."/>
        </authorList>
    </citation>
    <scope>NUCLEOTIDE SEQUENCE [LARGE SCALE GENOMIC DNA]</scope>
    <source>
        <strain evidence="2 3">UHCC 0281</strain>
    </source>
</reference>
<name>A0ABU5SX15_9CYAN</name>
<accession>A0ABU5SX15</accession>
<dbReference type="RefSeq" id="WP_323356654.1">
    <property type="nucleotide sequence ID" value="NZ_JAYGHY010000022.1"/>
</dbReference>
<dbReference type="PANTHER" id="PTHR21064:SF5">
    <property type="entry name" value="SLR1880 PROTEIN"/>
    <property type="match status" value="1"/>
</dbReference>
<dbReference type="InterPro" id="IPR002575">
    <property type="entry name" value="Aminoglycoside_PTrfase"/>
</dbReference>
<organism evidence="2 3">
    <name type="scientific">Cyanobium gracile UHCC 0281</name>
    <dbReference type="NCBI Taxonomy" id="3110309"/>
    <lineage>
        <taxon>Bacteria</taxon>
        <taxon>Bacillati</taxon>
        <taxon>Cyanobacteriota</taxon>
        <taxon>Cyanophyceae</taxon>
        <taxon>Synechococcales</taxon>
        <taxon>Prochlorococcaceae</taxon>
        <taxon>Cyanobium</taxon>
    </lineage>
</organism>
<proteinExistence type="predicted"/>
<gene>
    <name evidence="2" type="ORF">VB739_08485</name>
</gene>
<dbReference type="GO" id="GO:0016740">
    <property type="term" value="F:transferase activity"/>
    <property type="evidence" value="ECO:0007669"/>
    <property type="project" value="UniProtKB-KW"/>
</dbReference>
<feature type="domain" description="Aminoglycoside phosphotransferase" evidence="1">
    <location>
        <begin position="26"/>
        <end position="274"/>
    </location>
</feature>
<dbReference type="Pfam" id="PF01636">
    <property type="entry name" value="APH"/>
    <property type="match status" value="1"/>
</dbReference>
<keyword evidence="2" id="KW-0808">Transferase</keyword>
<keyword evidence="3" id="KW-1185">Reference proteome</keyword>
<dbReference type="InterPro" id="IPR050249">
    <property type="entry name" value="Pseudomonas-type_ThrB"/>
</dbReference>
<evidence type="ECO:0000313" key="2">
    <source>
        <dbReference type="EMBL" id="MEA5442587.1"/>
    </source>
</evidence>
<comment type="caution">
    <text evidence="2">The sequence shown here is derived from an EMBL/GenBank/DDBJ whole genome shotgun (WGS) entry which is preliminary data.</text>
</comment>
<dbReference type="InterPro" id="IPR011009">
    <property type="entry name" value="Kinase-like_dom_sf"/>
</dbReference>
<dbReference type="EMBL" id="JAYGHY010000022">
    <property type="protein sequence ID" value="MEA5442587.1"/>
    <property type="molecule type" value="Genomic_DNA"/>
</dbReference>
<protein>
    <submittedName>
        <fullName evidence="2">Aminoglycoside phosphotransferase family protein</fullName>
        <ecNumber evidence="2">2.7.1.-</ecNumber>
    </submittedName>
</protein>
<dbReference type="Proteomes" id="UP001302329">
    <property type="component" value="Unassembled WGS sequence"/>
</dbReference>
<dbReference type="EC" id="2.7.1.-" evidence="2"/>
<evidence type="ECO:0000313" key="3">
    <source>
        <dbReference type="Proteomes" id="UP001302329"/>
    </source>
</evidence>
<dbReference type="SUPFAM" id="SSF56112">
    <property type="entry name" value="Protein kinase-like (PK-like)"/>
    <property type="match status" value="1"/>
</dbReference>
<dbReference type="Gene3D" id="3.90.1200.10">
    <property type="match status" value="1"/>
</dbReference>
<sequence>MTLGDTNGELAAIAAAFELPGPILALEPLGNGNVNDSYLVVCDGAPLQRFVLQRLNRAVFAQPELVMANMMAVAEHVEARLTQGCDLLGERRWEHPRVLLSGAERRPWVERDGGFWRLISFIESSRSFDVVASAEQAREVGFGLGVFHHLISDLPTAGLADTLEGFHVTPRYLQHYDAVLARAPSVVGHGVLHCLAFVEERRDVASVLETARASGQLRLRPIHGDPKVNNVMMEVCSGRACALVDLDTVKPGLIHYDIGDCLRSCCNPLGEETAELEAVVFDVNLCREVLSGYLAAASGFLTTADYDHLYVAMRLISFELGLRFFTDHLAGNVYFRTDRPGHNLQRALVQFRLTESIEAQETQIRDLIAELRADLAGAS</sequence>
<evidence type="ECO:0000259" key="1">
    <source>
        <dbReference type="Pfam" id="PF01636"/>
    </source>
</evidence>